<dbReference type="OrthoDB" id="162796at2"/>
<proteinExistence type="predicted"/>
<sequence length="88" mass="10350">MQSPNIKGANALKGHMLIITFENDEKKIFDLKPYLKYPVFEPLKDYKEFLDFIIEDGTIEWKCGADLSPDTFYLESFDYNEEVSLKEM</sequence>
<dbReference type="SUPFAM" id="SSF143880">
    <property type="entry name" value="NE0471 N-terminal domain-like"/>
    <property type="match status" value="1"/>
</dbReference>
<comment type="caution">
    <text evidence="1">The sequence shown here is derived from an EMBL/GenBank/DDBJ whole genome shotgun (WGS) entry which is preliminary data.</text>
</comment>
<dbReference type="Gene3D" id="3.30.2020.10">
    <property type="entry name" value="NE0471-like N-terminal domain"/>
    <property type="match status" value="1"/>
</dbReference>
<dbReference type="EMBL" id="LKET01000027">
    <property type="protein sequence ID" value="KPU45172.1"/>
    <property type="molecule type" value="Genomic_DNA"/>
</dbReference>
<dbReference type="InterPro" id="IPR036782">
    <property type="entry name" value="NE0471-like_N"/>
</dbReference>
<reference evidence="1 2" key="1">
    <citation type="submission" date="2015-09" db="EMBL/GenBank/DDBJ databases">
        <title>Genome sequence of Oxobacter pfennigii DSM 3222.</title>
        <authorList>
            <person name="Poehlein A."/>
            <person name="Bengelsdorf F.R."/>
            <person name="Schiel-Bengelsdorf B."/>
            <person name="Duerre P."/>
            <person name="Daniel R."/>
        </authorList>
    </citation>
    <scope>NUCLEOTIDE SEQUENCE [LARGE SCALE GENOMIC DNA]</scope>
    <source>
        <strain evidence="1 2">DSM 3222</strain>
    </source>
</reference>
<evidence type="ECO:0000313" key="2">
    <source>
        <dbReference type="Proteomes" id="UP000050326"/>
    </source>
</evidence>
<dbReference type="InterPro" id="IPR018841">
    <property type="entry name" value="DUF2442"/>
</dbReference>
<name>A0A0P8YD57_9CLOT</name>
<dbReference type="STRING" id="36849.OXPF_12990"/>
<gene>
    <name evidence="1" type="ORF">OXPF_12990</name>
</gene>
<dbReference type="AlphaFoldDB" id="A0A0P8YD57"/>
<protein>
    <recommendedName>
        <fullName evidence="3">DUF2442 domain-containing protein</fullName>
    </recommendedName>
</protein>
<organism evidence="1 2">
    <name type="scientific">Oxobacter pfennigii</name>
    <dbReference type="NCBI Taxonomy" id="36849"/>
    <lineage>
        <taxon>Bacteria</taxon>
        <taxon>Bacillati</taxon>
        <taxon>Bacillota</taxon>
        <taxon>Clostridia</taxon>
        <taxon>Eubacteriales</taxon>
        <taxon>Clostridiaceae</taxon>
        <taxon>Oxobacter</taxon>
    </lineage>
</organism>
<dbReference type="Proteomes" id="UP000050326">
    <property type="component" value="Unassembled WGS sequence"/>
</dbReference>
<dbReference type="Pfam" id="PF10387">
    <property type="entry name" value="DUF2442"/>
    <property type="match status" value="1"/>
</dbReference>
<evidence type="ECO:0000313" key="1">
    <source>
        <dbReference type="EMBL" id="KPU45172.1"/>
    </source>
</evidence>
<accession>A0A0P8YD57</accession>
<evidence type="ECO:0008006" key="3">
    <source>
        <dbReference type="Google" id="ProtNLM"/>
    </source>
</evidence>
<keyword evidence="2" id="KW-1185">Reference proteome</keyword>